<protein>
    <submittedName>
        <fullName evidence="2">Uncharacterized protein</fullName>
    </submittedName>
</protein>
<dbReference type="Proteomes" id="UP001151002">
    <property type="component" value="Unassembled WGS sequence"/>
</dbReference>
<sequence>MRKLLLIPLLVLASVLAFAPPALAAEVVGPLRSTCRVNGKLVLFWTYAYYPTSDYKSFTVHRVAWSTQPSFKPSRVVISVKKSNGKGEVVRIWGGAATSLRDVGATGDTGAPWGTKRYSTSAYVGIFARFYLNGSKSCVTPVINVQ</sequence>
<keyword evidence="1" id="KW-0732">Signal</keyword>
<feature type="signal peptide" evidence="1">
    <location>
        <begin position="1"/>
        <end position="24"/>
    </location>
</feature>
<name>A0ABT4BGM6_9ACTN</name>
<feature type="chain" id="PRO_5046350399" evidence="1">
    <location>
        <begin position="25"/>
        <end position="146"/>
    </location>
</feature>
<gene>
    <name evidence="2" type="ORF">OWR29_47195</name>
</gene>
<comment type="caution">
    <text evidence="2">The sequence shown here is derived from an EMBL/GenBank/DDBJ whole genome shotgun (WGS) entry which is preliminary data.</text>
</comment>
<reference evidence="2" key="1">
    <citation type="submission" date="2022-11" db="EMBL/GenBank/DDBJ databases">
        <authorList>
            <person name="Somphong A."/>
            <person name="Phongsopitanun W."/>
        </authorList>
    </citation>
    <scope>NUCLEOTIDE SEQUENCE</scope>
    <source>
        <strain evidence="2">Pm04-4</strain>
    </source>
</reference>
<evidence type="ECO:0000256" key="1">
    <source>
        <dbReference type="SAM" id="SignalP"/>
    </source>
</evidence>
<dbReference type="EMBL" id="JAPNTZ010000029">
    <property type="protein sequence ID" value="MCY1145637.1"/>
    <property type="molecule type" value="Genomic_DNA"/>
</dbReference>
<proteinExistence type="predicted"/>
<keyword evidence="3" id="KW-1185">Reference proteome</keyword>
<evidence type="ECO:0000313" key="3">
    <source>
        <dbReference type="Proteomes" id="UP001151002"/>
    </source>
</evidence>
<organism evidence="2 3">
    <name type="scientific">Paractinoplanes pyxinae</name>
    <dbReference type="NCBI Taxonomy" id="2997416"/>
    <lineage>
        <taxon>Bacteria</taxon>
        <taxon>Bacillati</taxon>
        <taxon>Actinomycetota</taxon>
        <taxon>Actinomycetes</taxon>
        <taxon>Micromonosporales</taxon>
        <taxon>Micromonosporaceae</taxon>
        <taxon>Paractinoplanes</taxon>
    </lineage>
</organism>
<accession>A0ABT4BGM6</accession>
<evidence type="ECO:0000313" key="2">
    <source>
        <dbReference type="EMBL" id="MCY1145637.1"/>
    </source>
</evidence>
<dbReference type="RefSeq" id="WP_267570253.1">
    <property type="nucleotide sequence ID" value="NZ_JAPNTZ010000029.1"/>
</dbReference>